<dbReference type="Pfam" id="PF00512">
    <property type="entry name" value="HisKA"/>
    <property type="match status" value="1"/>
</dbReference>
<dbReference type="EC" id="2.7.13.3" evidence="3"/>
<dbReference type="CDD" id="cd00082">
    <property type="entry name" value="HisKA"/>
    <property type="match status" value="1"/>
</dbReference>
<dbReference type="InterPro" id="IPR011006">
    <property type="entry name" value="CheY-like_superfamily"/>
</dbReference>
<dbReference type="InterPro" id="IPR008207">
    <property type="entry name" value="Sig_transdc_His_kin_Hpt_dom"/>
</dbReference>
<keyword evidence="10" id="KW-0902">Two-component regulatory system</keyword>
<keyword evidence="4" id="KW-1003">Cell membrane</keyword>
<dbReference type="Gene3D" id="1.20.120.160">
    <property type="entry name" value="HPT domain"/>
    <property type="match status" value="1"/>
</dbReference>
<dbReference type="SMART" id="SM00388">
    <property type="entry name" value="HisKA"/>
    <property type="match status" value="1"/>
</dbReference>
<evidence type="ECO:0000259" key="15">
    <source>
        <dbReference type="PROSITE" id="PS50109"/>
    </source>
</evidence>
<sequence>MRCCRPGSAWSRCAPATRPASRGRRPEVASVVARLRQRLRQRGDSEHAQAFVRIVMIALILCYVLLSAGRWDLPPAQLRLVITLILIAQGLSLALMGWLLWKPGRSDLRRILGMVDDYALMAAAMSTIGEPMACIYVVVMWVTVGNGMRFGNRYLMLAVAMATLSFGVTLALSDYWQRNLGLGIGLLVGLAAIPLYFSSLLRQLTRAMAEARRASDAKSRFLANMSHEFRTPLNGLSGMTELLATTRLDEEQRECLGTIQASARTLLALVEEVLDISAIEAGKLRVTAQDFSLAELIQSIGQILAPQARAKQLDYQVFVEAGVPDALQGDVGHLRHILLNLAGNAVKFTDHGGVEIRVAAGPAAADAPLPVRFEILDTGIGVAPSLRPRLFEAFEQADASMARRHEGTGLGTTIARSLAQAMGGEIGYRENLPAGSCFWVELPLGRAVGCPGQAQEGAAGEGGTLEEAGNVIAFADPFRRHRARVRSLEVLVADDHEANRMVLQRLLQKAGHRVVCVQGAEDALDALAARDFDVAITDLHMPGMSGLDLLKQLRVMQAGGGPRTPVVILSADVTPEAIQRCDQAGAYAFMAKPVVAARLLETMADIAGGVPVAAGDMATVIAAVPAGDAVLDTGVLDELAALGMGQGFEREFVRQCLDDLDAGIGALPDDAQHARWSLLREHAHAVKGVAANLGLLTVARQAGELMHRADWQLKEDWAVLHARLQAALQDGHRALAARAQGRTPSHDDVTG</sequence>
<evidence type="ECO:0000256" key="6">
    <source>
        <dbReference type="ARBA" id="ARBA00022692"/>
    </source>
</evidence>
<dbReference type="PANTHER" id="PTHR45339">
    <property type="entry name" value="HYBRID SIGNAL TRANSDUCTION HISTIDINE KINASE J"/>
    <property type="match status" value="1"/>
</dbReference>
<dbReference type="SUPFAM" id="SSF55874">
    <property type="entry name" value="ATPase domain of HSP90 chaperone/DNA topoisomerase II/histidine kinase"/>
    <property type="match status" value="1"/>
</dbReference>
<feature type="transmembrane region" description="Helical" evidence="14">
    <location>
        <begin position="80"/>
        <end position="101"/>
    </location>
</feature>
<dbReference type="PROSITE" id="PS50109">
    <property type="entry name" value="HIS_KIN"/>
    <property type="match status" value="1"/>
</dbReference>
<feature type="transmembrane region" description="Helical" evidence="14">
    <location>
        <begin position="180"/>
        <end position="197"/>
    </location>
</feature>
<dbReference type="PROSITE" id="PS50894">
    <property type="entry name" value="HPT"/>
    <property type="match status" value="1"/>
</dbReference>
<evidence type="ECO:0000256" key="11">
    <source>
        <dbReference type="ARBA" id="ARBA00023136"/>
    </source>
</evidence>
<evidence type="ECO:0000259" key="16">
    <source>
        <dbReference type="PROSITE" id="PS50110"/>
    </source>
</evidence>
<comment type="catalytic activity">
    <reaction evidence="1">
        <text>ATP + protein L-histidine = ADP + protein N-phospho-L-histidine.</text>
        <dbReference type="EC" id="2.7.13.3"/>
    </reaction>
</comment>
<keyword evidence="11 14" id="KW-0472">Membrane</keyword>
<dbReference type="PROSITE" id="PS50110">
    <property type="entry name" value="RESPONSE_REGULATORY"/>
    <property type="match status" value="1"/>
</dbReference>
<evidence type="ECO:0000313" key="18">
    <source>
        <dbReference type="EMBL" id="MCL7713878.1"/>
    </source>
</evidence>
<protein>
    <recommendedName>
        <fullName evidence="3">histidine kinase</fullName>
        <ecNumber evidence="3">2.7.13.3</ecNumber>
    </recommendedName>
</protein>
<accession>A0ABT0SFM6</accession>
<dbReference type="SMART" id="SM00073">
    <property type="entry name" value="HPT"/>
    <property type="match status" value="1"/>
</dbReference>
<feature type="transmembrane region" description="Helical" evidence="14">
    <location>
        <begin position="122"/>
        <end position="142"/>
    </location>
</feature>
<dbReference type="CDD" id="cd16922">
    <property type="entry name" value="HATPase_EvgS-ArcB-TorS-like"/>
    <property type="match status" value="1"/>
</dbReference>
<evidence type="ECO:0000256" key="8">
    <source>
        <dbReference type="ARBA" id="ARBA00022840"/>
    </source>
</evidence>
<dbReference type="SMART" id="SM00448">
    <property type="entry name" value="REC"/>
    <property type="match status" value="1"/>
</dbReference>
<dbReference type="Proteomes" id="UP001431235">
    <property type="component" value="Unassembled WGS sequence"/>
</dbReference>
<keyword evidence="7" id="KW-0547">Nucleotide-binding</keyword>
<gene>
    <name evidence="18" type="ORF">K5L01_04265</name>
</gene>
<dbReference type="InterPro" id="IPR004358">
    <property type="entry name" value="Sig_transdc_His_kin-like_C"/>
</dbReference>
<keyword evidence="6 14" id="KW-0812">Transmembrane</keyword>
<feature type="modified residue" description="Phosphohistidine" evidence="12">
    <location>
        <position position="684"/>
    </location>
</feature>
<evidence type="ECO:0000256" key="5">
    <source>
        <dbReference type="ARBA" id="ARBA00022553"/>
    </source>
</evidence>
<feature type="domain" description="Response regulatory" evidence="16">
    <location>
        <begin position="489"/>
        <end position="607"/>
    </location>
</feature>
<dbReference type="SUPFAM" id="SSF47384">
    <property type="entry name" value="Homodimeric domain of signal transducing histidine kinase"/>
    <property type="match status" value="1"/>
</dbReference>
<evidence type="ECO:0000256" key="10">
    <source>
        <dbReference type="ARBA" id="ARBA00023012"/>
    </source>
</evidence>
<dbReference type="Pfam" id="PF00072">
    <property type="entry name" value="Response_reg"/>
    <property type="match status" value="1"/>
</dbReference>
<dbReference type="InterPro" id="IPR036641">
    <property type="entry name" value="HPT_dom_sf"/>
</dbReference>
<dbReference type="SUPFAM" id="SSF47226">
    <property type="entry name" value="Histidine-containing phosphotransfer domain, HPT domain"/>
    <property type="match status" value="1"/>
</dbReference>
<comment type="subcellular location">
    <subcellularLocation>
        <location evidence="2">Cell membrane</location>
        <topology evidence="2">Multi-pass membrane protein</topology>
    </subcellularLocation>
</comment>
<dbReference type="EMBL" id="JAIKTS010000001">
    <property type="protein sequence ID" value="MCL7713878.1"/>
    <property type="molecule type" value="Genomic_DNA"/>
</dbReference>
<keyword evidence="9 14" id="KW-1133">Transmembrane helix</keyword>
<keyword evidence="19" id="KW-1185">Reference proteome</keyword>
<evidence type="ECO:0000259" key="17">
    <source>
        <dbReference type="PROSITE" id="PS50894"/>
    </source>
</evidence>
<dbReference type="Pfam" id="PF01627">
    <property type="entry name" value="Hpt"/>
    <property type="match status" value="1"/>
</dbReference>
<evidence type="ECO:0000313" key="19">
    <source>
        <dbReference type="Proteomes" id="UP001431235"/>
    </source>
</evidence>
<dbReference type="InterPro" id="IPR001789">
    <property type="entry name" value="Sig_transdc_resp-reg_receiver"/>
</dbReference>
<dbReference type="Gene3D" id="3.30.565.10">
    <property type="entry name" value="Histidine kinase-like ATPase, C-terminal domain"/>
    <property type="match status" value="1"/>
</dbReference>
<evidence type="ECO:0000256" key="3">
    <source>
        <dbReference type="ARBA" id="ARBA00012438"/>
    </source>
</evidence>
<proteinExistence type="predicted"/>
<evidence type="ECO:0000256" key="4">
    <source>
        <dbReference type="ARBA" id="ARBA00022475"/>
    </source>
</evidence>
<feature type="transmembrane region" description="Helical" evidence="14">
    <location>
        <begin position="50"/>
        <end position="68"/>
    </location>
</feature>
<keyword evidence="5 13" id="KW-0597">Phosphoprotein</keyword>
<evidence type="ECO:0000256" key="12">
    <source>
        <dbReference type="PROSITE-ProRule" id="PRU00110"/>
    </source>
</evidence>
<reference evidence="18 19" key="1">
    <citation type="submission" date="2021-08" db="EMBL/GenBank/DDBJ databases">
        <title>Novel members of of the genus Stenotrophomonas from differernt environment.</title>
        <authorList>
            <person name="Deng Y."/>
        </authorList>
    </citation>
    <scope>NUCLEOTIDE SEQUENCE [LARGE SCALE GENOMIC DNA]</scope>
    <source>
        <strain evidence="18 19">CPCC 101365</strain>
    </source>
</reference>
<dbReference type="SMART" id="SM00387">
    <property type="entry name" value="HATPase_c"/>
    <property type="match status" value="1"/>
</dbReference>
<feature type="modified residue" description="4-aspartylphosphate" evidence="13">
    <location>
        <position position="538"/>
    </location>
</feature>
<evidence type="ECO:0000256" key="9">
    <source>
        <dbReference type="ARBA" id="ARBA00022989"/>
    </source>
</evidence>
<evidence type="ECO:0000256" key="2">
    <source>
        <dbReference type="ARBA" id="ARBA00004651"/>
    </source>
</evidence>
<name>A0ABT0SFM6_9GAMM</name>
<comment type="caution">
    <text evidence="18">The sequence shown here is derived from an EMBL/GenBank/DDBJ whole genome shotgun (WGS) entry which is preliminary data.</text>
</comment>
<evidence type="ECO:0000256" key="1">
    <source>
        <dbReference type="ARBA" id="ARBA00000085"/>
    </source>
</evidence>
<dbReference type="Gene3D" id="1.10.287.130">
    <property type="match status" value="1"/>
</dbReference>
<dbReference type="InterPro" id="IPR003661">
    <property type="entry name" value="HisK_dim/P_dom"/>
</dbReference>
<evidence type="ECO:0000256" key="14">
    <source>
        <dbReference type="SAM" id="Phobius"/>
    </source>
</evidence>
<dbReference type="InterPro" id="IPR003594">
    <property type="entry name" value="HATPase_dom"/>
</dbReference>
<feature type="domain" description="HPt" evidence="17">
    <location>
        <begin position="645"/>
        <end position="738"/>
    </location>
</feature>
<dbReference type="PRINTS" id="PR00344">
    <property type="entry name" value="BCTRLSENSOR"/>
</dbReference>
<dbReference type="Gene3D" id="3.40.50.2300">
    <property type="match status" value="1"/>
</dbReference>
<dbReference type="CDD" id="cd17546">
    <property type="entry name" value="REC_hyHK_CKI1_RcsC-like"/>
    <property type="match status" value="1"/>
</dbReference>
<dbReference type="PANTHER" id="PTHR45339:SF1">
    <property type="entry name" value="HYBRID SIGNAL TRANSDUCTION HISTIDINE KINASE J"/>
    <property type="match status" value="1"/>
</dbReference>
<dbReference type="InterPro" id="IPR036097">
    <property type="entry name" value="HisK_dim/P_sf"/>
</dbReference>
<feature type="domain" description="Histidine kinase" evidence="15">
    <location>
        <begin position="224"/>
        <end position="446"/>
    </location>
</feature>
<organism evidence="18 19">
    <name type="scientific">Stenotrophomonas mori</name>
    <dbReference type="NCBI Taxonomy" id="2871096"/>
    <lineage>
        <taxon>Bacteria</taxon>
        <taxon>Pseudomonadati</taxon>
        <taxon>Pseudomonadota</taxon>
        <taxon>Gammaproteobacteria</taxon>
        <taxon>Lysobacterales</taxon>
        <taxon>Lysobacteraceae</taxon>
        <taxon>Stenotrophomonas</taxon>
    </lineage>
</organism>
<feature type="transmembrane region" description="Helical" evidence="14">
    <location>
        <begin position="154"/>
        <end position="173"/>
    </location>
</feature>
<dbReference type="InterPro" id="IPR005467">
    <property type="entry name" value="His_kinase_dom"/>
</dbReference>
<keyword evidence="8" id="KW-0067">ATP-binding</keyword>
<evidence type="ECO:0000256" key="13">
    <source>
        <dbReference type="PROSITE-ProRule" id="PRU00169"/>
    </source>
</evidence>
<dbReference type="Pfam" id="PF02518">
    <property type="entry name" value="HATPase_c"/>
    <property type="match status" value="1"/>
</dbReference>
<dbReference type="SUPFAM" id="SSF52172">
    <property type="entry name" value="CheY-like"/>
    <property type="match status" value="1"/>
</dbReference>
<dbReference type="InterPro" id="IPR036890">
    <property type="entry name" value="HATPase_C_sf"/>
</dbReference>
<evidence type="ECO:0000256" key="7">
    <source>
        <dbReference type="ARBA" id="ARBA00022741"/>
    </source>
</evidence>